<dbReference type="InterPro" id="IPR036397">
    <property type="entry name" value="RNaseH_sf"/>
</dbReference>
<keyword evidence="2" id="KW-1188">Viral release from host cell</keyword>
<evidence type="ECO:0000256" key="6">
    <source>
        <dbReference type="ARBA" id="ARBA00022741"/>
    </source>
</evidence>
<dbReference type="GO" id="GO:0015074">
    <property type="term" value="P:DNA integration"/>
    <property type="evidence" value="ECO:0007669"/>
    <property type="project" value="UniProtKB-KW"/>
</dbReference>
<dbReference type="GO" id="GO:0004519">
    <property type="term" value="F:endonuclease activity"/>
    <property type="evidence" value="ECO:0007669"/>
    <property type="project" value="UniProtKB-KW"/>
</dbReference>
<dbReference type="EMBL" id="LBMM01013295">
    <property type="protein sequence ID" value="KMQ85718.1"/>
    <property type="molecule type" value="Genomic_DNA"/>
</dbReference>
<keyword evidence="20" id="KW-1185">Reference proteome</keyword>
<feature type="domain" description="Integrase catalytic" evidence="18">
    <location>
        <begin position="383"/>
        <end position="469"/>
    </location>
</feature>
<keyword evidence="15" id="KW-0233">DNA recombination</keyword>
<organism evidence="19 20">
    <name type="scientific">Lasius niger</name>
    <name type="common">Black garden ant</name>
    <dbReference type="NCBI Taxonomy" id="67767"/>
    <lineage>
        <taxon>Eukaryota</taxon>
        <taxon>Metazoa</taxon>
        <taxon>Ecdysozoa</taxon>
        <taxon>Arthropoda</taxon>
        <taxon>Hexapoda</taxon>
        <taxon>Insecta</taxon>
        <taxon>Pterygota</taxon>
        <taxon>Neoptera</taxon>
        <taxon>Endopterygota</taxon>
        <taxon>Hymenoptera</taxon>
        <taxon>Apocrita</taxon>
        <taxon>Aculeata</taxon>
        <taxon>Formicoidea</taxon>
        <taxon>Formicidae</taxon>
        <taxon>Formicinae</taxon>
        <taxon>Lasius</taxon>
        <taxon>Lasius</taxon>
    </lineage>
</organism>
<dbReference type="SUPFAM" id="SSF57756">
    <property type="entry name" value="Retrovirus zinc finger-like domains"/>
    <property type="match status" value="1"/>
</dbReference>
<evidence type="ECO:0000256" key="15">
    <source>
        <dbReference type="ARBA" id="ARBA00023172"/>
    </source>
</evidence>
<evidence type="ECO:0000256" key="2">
    <source>
        <dbReference type="ARBA" id="ARBA00022612"/>
    </source>
</evidence>
<dbReference type="SMART" id="SM00343">
    <property type="entry name" value="ZnF_C2HC"/>
    <property type="match status" value="1"/>
</dbReference>
<dbReference type="PANTHER" id="PTHR42648">
    <property type="entry name" value="TRANSPOSASE, PUTATIVE-RELATED"/>
    <property type="match status" value="1"/>
</dbReference>
<dbReference type="SUPFAM" id="SSF53098">
    <property type="entry name" value="Ribonuclease H-like"/>
    <property type="match status" value="1"/>
</dbReference>
<keyword evidence="14" id="KW-0917">Virion maturation</keyword>
<dbReference type="Pfam" id="PF22936">
    <property type="entry name" value="Pol_BBD"/>
    <property type="match status" value="1"/>
</dbReference>
<evidence type="ECO:0000256" key="16">
    <source>
        <dbReference type="PROSITE-ProRule" id="PRU00047"/>
    </source>
</evidence>
<dbReference type="GO" id="GO:0003676">
    <property type="term" value="F:nucleic acid binding"/>
    <property type="evidence" value="ECO:0007669"/>
    <property type="project" value="InterPro"/>
</dbReference>
<keyword evidence="4" id="KW-0540">Nuclease</keyword>
<dbReference type="PROSITE" id="PS50994">
    <property type="entry name" value="INTEGRASE"/>
    <property type="match status" value="1"/>
</dbReference>
<name>A0A0J7K5G8_LASNI</name>
<evidence type="ECO:0000256" key="9">
    <source>
        <dbReference type="ARBA" id="ARBA00022840"/>
    </source>
</evidence>
<dbReference type="InterPro" id="IPR039537">
    <property type="entry name" value="Retrotran_Ty1/copia-like"/>
</dbReference>
<keyword evidence="10" id="KW-0460">Magnesium</keyword>
<dbReference type="GO" id="GO:0008233">
    <property type="term" value="F:peptidase activity"/>
    <property type="evidence" value="ECO:0007669"/>
    <property type="project" value="UniProtKB-KW"/>
</dbReference>
<keyword evidence="5" id="KW-0479">Metal-binding</keyword>
<dbReference type="PaxDb" id="67767-A0A0J7K5G8"/>
<evidence type="ECO:0000256" key="7">
    <source>
        <dbReference type="ARBA" id="ARBA00022759"/>
    </source>
</evidence>
<comment type="function">
    <text evidence="1">The aspartyl protease (PR) mediates the proteolytic cleavages of the Gag and Gag-Pol polyproteins after assembly of the VLP.</text>
</comment>
<dbReference type="Pfam" id="PF14223">
    <property type="entry name" value="Retrotran_gag_2"/>
    <property type="match status" value="1"/>
</dbReference>
<keyword evidence="7" id="KW-0255">Endonuclease</keyword>
<feature type="domain" description="CCHC-type" evidence="17">
    <location>
        <begin position="212"/>
        <end position="226"/>
    </location>
</feature>
<protein>
    <submittedName>
        <fullName evidence="19">Retrovirus-related pol polyprotein from transposon tnt 1-94</fullName>
    </submittedName>
</protein>
<keyword evidence="13" id="KW-0808">Transferase</keyword>
<evidence type="ECO:0000256" key="14">
    <source>
        <dbReference type="ARBA" id="ARBA00023113"/>
    </source>
</evidence>
<proteinExistence type="predicted"/>
<keyword evidence="6" id="KW-0547">Nucleotide-binding</keyword>
<dbReference type="GO" id="GO:0003964">
    <property type="term" value="F:RNA-directed DNA polymerase activity"/>
    <property type="evidence" value="ECO:0007669"/>
    <property type="project" value="UniProtKB-KW"/>
</dbReference>
<dbReference type="Gene3D" id="4.10.60.10">
    <property type="entry name" value="Zinc finger, CCHC-type"/>
    <property type="match status" value="1"/>
</dbReference>
<dbReference type="STRING" id="67767.A0A0J7K5G8"/>
<dbReference type="GO" id="GO:0005524">
    <property type="term" value="F:ATP binding"/>
    <property type="evidence" value="ECO:0007669"/>
    <property type="project" value="UniProtKB-KW"/>
</dbReference>
<dbReference type="PANTHER" id="PTHR42648:SF11">
    <property type="entry name" value="TRANSPOSON TY4-P GAG-POL POLYPROTEIN"/>
    <property type="match status" value="1"/>
</dbReference>
<evidence type="ECO:0000256" key="13">
    <source>
        <dbReference type="ARBA" id="ARBA00022932"/>
    </source>
</evidence>
<evidence type="ECO:0000256" key="8">
    <source>
        <dbReference type="ARBA" id="ARBA00022801"/>
    </source>
</evidence>
<dbReference type="GO" id="GO:0006310">
    <property type="term" value="P:DNA recombination"/>
    <property type="evidence" value="ECO:0007669"/>
    <property type="project" value="UniProtKB-KW"/>
</dbReference>
<dbReference type="InterPro" id="IPR054722">
    <property type="entry name" value="PolX-like_BBD"/>
</dbReference>
<evidence type="ECO:0000256" key="4">
    <source>
        <dbReference type="ARBA" id="ARBA00022722"/>
    </source>
</evidence>
<gene>
    <name evidence="19" type="ORF">RF55_15557</name>
</gene>
<dbReference type="OrthoDB" id="7555369at2759"/>
<evidence type="ECO:0000259" key="18">
    <source>
        <dbReference type="PROSITE" id="PS50994"/>
    </source>
</evidence>
<dbReference type="GO" id="GO:0003887">
    <property type="term" value="F:DNA-directed DNA polymerase activity"/>
    <property type="evidence" value="ECO:0007669"/>
    <property type="project" value="UniProtKB-KW"/>
</dbReference>
<evidence type="ECO:0000313" key="19">
    <source>
        <dbReference type="EMBL" id="KMQ85718.1"/>
    </source>
</evidence>
<evidence type="ECO:0000259" key="17">
    <source>
        <dbReference type="PROSITE" id="PS50158"/>
    </source>
</evidence>
<keyword evidence="16" id="KW-0862">Zinc</keyword>
<keyword evidence="12" id="KW-0695">RNA-directed DNA polymerase</keyword>
<dbReference type="GO" id="GO:0008270">
    <property type="term" value="F:zinc ion binding"/>
    <property type="evidence" value="ECO:0007669"/>
    <property type="project" value="UniProtKB-KW"/>
</dbReference>
<keyword evidence="13" id="KW-0548">Nucleotidyltransferase</keyword>
<comment type="caution">
    <text evidence="19">The sequence shown here is derived from an EMBL/GenBank/DDBJ whole genome shotgun (WGS) entry which is preliminary data.</text>
</comment>
<evidence type="ECO:0000256" key="11">
    <source>
        <dbReference type="ARBA" id="ARBA00022908"/>
    </source>
</evidence>
<dbReference type="InterPro" id="IPR036875">
    <property type="entry name" value="Znf_CCHC_sf"/>
</dbReference>
<dbReference type="Gene3D" id="3.30.420.10">
    <property type="entry name" value="Ribonuclease H-like superfamily/Ribonuclease H"/>
    <property type="match status" value="1"/>
</dbReference>
<dbReference type="Proteomes" id="UP000036403">
    <property type="component" value="Unassembled WGS sequence"/>
</dbReference>
<dbReference type="InterPro" id="IPR012337">
    <property type="entry name" value="RNaseH-like_sf"/>
</dbReference>
<keyword evidence="9" id="KW-0067">ATP-binding</keyword>
<evidence type="ECO:0000256" key="12">
    <source>
        <dbReference type="ARBA" id="ARBA00022918"/>
    </source>
</evidence>
<evidence type="ECO:0000256" key="10">
    <source>
        <dbReference type="ARBA" id="ARBA00022842"/>
    </source>
</evidence>
<dbReference type="InterPro" id="IPR001584">
    <property type="entry name" value="Integrase_cat-core"/>
</dbReference>
<sequence length="469" mass="52733">MADSAVHLAFEELDDRESYNNWKIGMKMALIHENLWHAIEGYPEEDSSTESEKNRKEQKALAKICLMVKPCAYAQVRSAESAREAWLNLQKAYEDKGLSRRLALLRTLAGMILQNFRNMESYVNEIMSVSQKLADMNAPLDDEFIAVIMLSGLTEDYNPMIMALESANVGLTSDFVKAKLLQDTKHSISSSSGDKALYSKNNRVYNKRKVVCYKCNKEGHFKNECPTNKKDSKIKDKPAGNTNKKDKALLVSSTKDSAPEECSHNVVVASGQKLSAYGIGKMVVSTKDGPKSISNVVYVPELKTNLLSVSKMIKNDHVVFNSTGCQVYDAEDCSIKGEVVVTASNHNGLYRLDTISEEQGLATGVNFADERSEQCIGCLKGKQTKKPFRNKNSRRANELLEIIHSDLCGPMPEYSWSGKRYVLTFIDDFSRKIHVFFLVSKSEAYSTFKDYQRMVEKEANHTIKVLRTD</sequence>
<keyword evidence="8" id="KW-0378">Hydrolase</keyword>
<dbReference type="Pfam" id="PF00098">
    <property type="entry name" value="zf-CCHC"/>
    <property type="match status" value="1"/>
</dbReference>
<evidence type="ECO:0000256" key="5">
    <source>
        <dbReference type="ARBA" id="ARBA00022723"/>
    </source>
</evidence>
<keyword evidence="3" id="KW-0645">Protease</keyword>
<feature type="non-terminal residue" evidence="19">
    <location>
        <position position="469"/>
    </location>
</feature>
<keyword evidence="16" id="KW-0863">Zinc-finger</keyword>
<keyword evidence="13" id="KW-0239">DNA-directed DNA polymerase</keyword>
<dbReference type="AlphaFoldDB" id="A0A0J7K5G8"/>
<dbReference type="InterPro" id="IPR001878">
    <property type="entry name" value="Znf_CCHC"/>
</dbReference>
<dbReference type="PROSITE" id="PS50158">
    <property type="entry name" value="ZF_CCHC"/>
    <property type="match status" value="1"/>
</dbReference>
<evidence type="ECO:0000256" key="1">
    <source>
        <dbReference type="ARBA" id="ARBA00002180"/>
    </source>
</evidence>
<reference evidence="19 20" key="1">
    <citation type="submission" date="2015-04" db="EMBL/GenBank/DDBJ databases">
        <title>Lasius niger genome sequencing.</title>
        <authorList>
            <person name="Konorov E.A."/>
            <person name="Nikitin M.A."/>
            <person name="Kirill M.V."/>
            <person name="Chang P."/>
        </authorList>
    </citation>
    <scope>NUCLEOTIDE SEQUENCE [LARGE SCALE GENOMIC DNA]</scope>
    <source>
        <tissue evidence="19">Whole</tissue>
    </source>
</reference>
<accession>A0A0J7K5G8</accession>
<evidence type="ECO:0000313" key="20">
    <source>
        <dbReference type="Proteomes" id="UP000036403"/>
    </source>
</evidence>
<dbReference type="GO" id="GO:0006508">
    <property type="term" value="P:proteolysis"/>
    <property type="evidence" value="ECO:0007669"/>
    <property type="project" value="UniProtKB-KW"/>
</dbReference>
<keyword evidence="11" id="KW-0229">DNA integration</keyword>
<evidence type="ECO:0000256" key="3">
    <source>
        <dbReference type="ARBA" id="ARBA00022670"/>
    </source>
</evidence>